<dbReference type="InterPro" id="IPR003807">
    <property type="entry name" value="DUF202"/>
</dbReference>
<evidence type="ECO:0000256" key="6">
    <source>
        <dbReference type="SAM" id="Phobius"/>
    </source>
</evidence>
<comment type="caution">
    <text evidence="8">The sequence shown here is derived from an EMBL/GenBank/DDBJ whole genome shotgun (WGS) entry which is preliminary data.</text>
</comment>
<keyword evidence="5 6" id="KW-0472">Membrane</keyword>
<accession>A0A367RKE8</accession>
<keyword evidence="3 6" id="KW-0812">Transmembrane</keyword>
<feature type="domain" description="DUF202" evidence="7">
    <location>
        <begin position="11"/>
        <end position="89"/>
    </location>
</feature>
<dbReference type="AlphaFoldDB" id="A0A367RKE8"/>
<keyword evidence="4 6" id="KW-1133">Transmembrane helix</keyword>
<evidence type="ECO:0000256" key="2">
    <source>
        <dbReference type="ARBA" id="ARBA00022475"/>
    </source>
</evidence>
<reference evidence="8 9" key="1">
    <citation type="submission" date="2016-04" db="EMBL/GenBank/DDBJ databases">
        <authorList>
            <person name="Evans L.H."/>
            <person name="Alamgir A."/>
            <person name="Owens N."/>
            <person name="Weber N.D."/>
            <person name="Virtaneva K."/>
            <person name="Barbian K."/>
            <person name="Babar A."/>
            <person name="Rosenke K."/>
        </authorList>
    </citation>
    <scope>NUCLEOTIDE SEQUENCE [LARGE SCALE GENOMIC DNA]</scope>
    <source>
        <strain evidence="8">NIES-2108</strain>
    </source>
</reference>
<dbReference type="Pfam" id="PF02656">
    <property type="entry name" value="DUF202"/>
    <property type="match status" value="1"/>
</dbReference>
<feature type="transmembrane region" description="Helical" evidence="6">
    <location>
        <begin position="20"/>
        <end position="47"/>
    </location>
</feature>
<protein>
    <recommendedName>
        <fullName evidence="7">DUF202 domain-containing protein</fullName>
    </recommendedName>
</protein>
<dbReference type="InterPro" id="IPR052053">
    <property type="entry name" value="IM_YidH-like"/>
</dbReference>
<dbReference type="Proteomes" id="UP000252085">
    <property type="component" value="Unassembled WGS sequence"/>
</dbReference>
<evidence type="ECO:0000313" key="9">
    <source>
        <dbReference type="Proteomes" id="UP000252085"/>
    </source>
</evidence>
<evidence type="ECO:0000256" key="3">
    <source>
        <dbReference type="ARBA" id="ARBA00022692"/>
    </source>
</evidence>
<gene>
    <name evidence="8" type="ORF">A6769_16865</name>
</gene>
<dbReference type="EMBL" id="LXQE01000149">
    <property type="protein sequence ID" value="RCJ36371.1"/>
    <property type="molecule type" value="Genomic_DNA"/>
</dbReference>
<dbReference type="PANTHER" id="PTHR34187">
    <property type="entry name" value="FGR18P"/>
    <property type="match status" value="1"/>
</dbReference>
<evidence type="ECO:0000313" key="8">
    <source>
        <dbReference type="EMBL" id="RCJ36371.1"/>
    </source>
</evidence>
<evidence type="ECO:0000256" key="5">
    <source>
        <dbReference type="ARBA" id="ARBA00023136"/>
    </source>
</evidence>
<organism evidence="8 9">
    <name type="scientific">Nostoc punctiforme NIES-2108</name>
    <dbReference type="NCBI Taxonomy" id="1356359"/>
    <lineage>
        <taxon>Bacteria</taxon>
        <taxon>Bacillati</taxon>
        <taxon>Cyanobacteriota</taxon>
        <taxon>Cyanophyceae</taxon>
        <taxon>Nostocales</taxon>
        <taxon>Nostocaceae</taxon>
        <taxon>Nostoc</taxon>
    </lineage>
</organism>
<evidence type="ECO:0000256" key="4">
    <source>
        <dbReference type="ARBA" id="ARBA00022989"/>
    </source>
</evidence>
<name>A0A367RKE8_NOSPU</name>
<keyword evidence="2" id="KW-1003">Cell membrane</keyword>
<evidence type="ECO:0000256" key="1">
    <source>
        <dbReference type="ARBA" id="ARBA00004651"/>
    </source>
</evidence>
<comment type="subcellular location">
    <subcellularLocation>
        <location evidence="1">Cell membrane</location>
        <topology evidence="1">Multi-pass membrane protein</topology>
    </subcellularLocation>
</comment>
<dbReference type="PANTHER" id="PTHR34187:SF2">
    <property type="entry name" value="DUF202 DOMAIN-CONTAINING PROTEIN"/>
    <property type="match status" value="1"/>
</dbReference>
<proteinExistence type="predicted"/>
<feature type="transmembrane region" description="Helical" evidence="6">
    <location>
        <begin position="105"/>
        <end position="125"/>
    </location>
</feature>
<evidence type="ECO:0000259" key="7">
    <source>
        <dbReference type="Pfam" id="PF02656"/>
    </source>
</evidence>
<sequence>MDKIPKIDRQREHQANERTFLAWLRTSIALIGFGFVIARFGIFLHQLNIAITQQEPPVSPLSNSENLGVALVIFGISTIALAAWRYNQVFWQIETGNYRPNRLMVWIMTGVVIILGFFCIPLLLWRDKVPSRSPVPMQPQSRNLH</sequence>
<feature type="transmembrane region" description="Helical" evidence="6">
    <location>
        <begin position="67"/>
        <end position="84"/>
    </location>
</feature>
<dbReference type="GO" id="GO:0005886">
    <property type="term" value="C:plasma membrane"/>
    <property type="evidence" value="ECO:0007669"/>
    <property type="project" value="UniProtKB-SubCell"/>
</dbReference>